<feature type="compositionally biased region" description="Basic and acidic residues" evidence="1">
    <location>
        <begin position="176"/>
        <end position="199"/>
    </location>
</feature>
<reference evidence="2" key="1">
    <citation type="submission" date="2016-03" db="EMBL/GenBank/DDBJ databases">
        <title>Updated assembly of Pseudogymnoascus destructans, the fungus causing white-nose syndrome of bats.</title>
        <authorList>
            <person name="Palmer J.M."/>
            <person name="Drees K.P."/>
            <person name="Foster J.T."/>
            <person name="Lindner D.L."/>
        </authorList>
    </citation>
    <scope>NUCLEOTIDE SEQUENCE [LARGE SCALE GENOMIC DNA]</scope>
    <source>
        <strain evidence="2">20631-21</strain>
    </source>
</reference>
<feature type="compositionally biased region" description="Basic and acidic residues" evidence="1">
    <location>
        <begin position="27"/>
        <end position="43"/>
    </location>
</feature>
<evidence type="ECO:0000313" key="2">
    <source>
        <dbReference type="EMBL" id="OAF54737.1"/>
    </source>
</evidence>
<dbReference type="Proteomes" id="UP000077154">
    <property type="component" value="Unassembled WGS sequence"/>
</dbReference>
<dbReference type="RefSeq" id="XP_024320041.1">
    <property type="nucleotide sequence ID" value="XM_024472495.1"/>
</dbReference>
<sequence>MADIMASIALPQRPIIPVKKAHRKRKSDQDNARTGQHDQKRPVQNEASDDWWTEIIHQHHTLLTSHSRILSAILKTSPPASARHDTISKFLTNTKEMLGQVGGVENNTKRRRSGGSEVLRERGAKRRNAVEEEELLSPSPSGEEGGTASHSVPLQGGKKMGVERVSPPEEVEVEVDDLRAEVEARLKVKERAKLKMKEGSKKRRRRSSTLEADERKKEKRVKRESFGKKRGSPEAEVEGKEDRMKRRRVT</sequence>
<proteinExistence type="predicted"/>
<feature type="region of interest" description="Disordered" evidence="1">
    <location>
        <begin position="12"/>
        <end position="46"/>
    </location>
</feature>
<evidence type="ECO:0000256" key="1">
    <source>
        <dbReference type="SAM" id="MobiDB-lite"/>
    </source>
</evidence>
<protein>
    <submittedName>
        <fullName evidence="2">Uncharacterized protein</fullName>
    </submittedName>
</protein>
<dbReference type="EMBL" id="KV441416">
    <property type="protein sequence ID" value="OAF54737.1"/>
    <property type="molecule type" value="Genomic_DNA"/>
</dbReference>
<accession>A0A176ZY17</accession>
<gene>
    <name evidence="2" type="ORF">VC83_08955</name>
</gene>
<dbReference type="AlphaFoldDB" id="A0A176ZY17"/>
<dbReference type="VEuPathDB" id="FungiDB:GMDG_08362"/>
<name>A0A176ZY17_9PEZI</name>
<dbReference type="OrthoDB" id="3437648at2759"/>
<organism evidence="2">
    <name type="scientific">Pseudogymnoascus destructans</name>
    <dbReference type="NCBI Taxonomy" id="655981"/>
    <lineage>
        <taxon>Eukaryota</taxon>
        <taxon>Fungi</taxon>
        <taxon>Dikarya</taxon>
        <taxon>Ascomycota</taxon>
        <taxon>Pezizomycotina</taxon>
        <taxon>Leotiomycetes</taxon>
        <taxon>Thelebolales</taxon>
        <taxon>Thelebolaceae</taxon>
        <taxon>Pseudogymnoascus</taxon>
    </lineage>
</organism>
<feature type="compositionally biased region" description="Basic and acidic residues" evidence="1">
    <location>
        <begin position="212"/>
        <end position="244"/>
    </location>
</feature>
<feature type="region of interest" description="Disordered" evidence="1">
    <location>
        <begin position="98"/>
        <end position="250"/>
    </location>
</feature>
<dbReference type="GeneID" id="36291993"/>